<evidence type="ECO:0000256" key="1">
    <source>
        <dbReference type="SAM" id="SignalP"/>
    </source>
</evidence>
<name>A0ABV3QAG5_9GAMM</name>
<reference evidence="2 3" key="1">
    <citation type="submission" date="2024-06" db="EMBL/GenBank/DDBJ databases">
        <authorList>
            <person name="Woo H."/>
        </authorList>
    </citation>
    <scope>NUCLEOTIDE SEQUENCE [LARGE SCALE GENOMIC DNA]</scope>
    <source>
        <strain evidence="2 3">Si-c</strain>
    </source>
</reference>
<accession>A0ABV3QAG5</accession>
<evidence type="ECO:0000313" key="3">
    <source>
        <dbReference type="Proteomes" id="UP001556220"/>
    </source>
</evidence>
<feature type="chain" id="PRO_5047419104" evidence="1">
    <location>
        <begin position="24"/>
        <end position="187"/>
    </location>
</feature>
<feature type="signal peptide" evidence="1">
    <location>
        <begin position="1"/>
        <end position="23"/>
    </location>
</feature>
<gene>
    <name evidence="2" type="ORF">ABQJ54_03135</name>
</gene>
<dbReference type="RefSeq" id="WP_367852804.1">
    <property type="nucleotide sequence ID" value="NZ_JBFOHK010000001.1"/>
</dbReference>
<keyword evidence="3" id="KW-1185">Reference proteome</keyword>
<sequence length="187" mass="19428">MDRTNAVLLGLAMSVLLGANAVARDASPGSSSNFPQSAVSGAAQTQSGTVTNIPLLVVVTNKGQVRDIQHSLRLPGAVNNLLWNSVQGWVKSSARINGKRVRSQVYMDVILHAEPQADGKSNVYFTLASIGPVMRGYWRMHGDSINGPCSITGNMAAGVGGSGKWCTYKLTAGALPATAGTSSASNK</sequence>
<organism evidence="2 3">
    <name type="scientific">Rhodanobacter lycopersici</name>
    <dbReference type="NCBI Taxonomy" id="3162487"/>
    <lineage>
        <taxon>Bacteria</taxon>
        <taxon>Pseudomonadati</taxon>
        <taxon>Pseudomonadota</taxon>
        <taxon>Gammaproteobacteria</taxon>
        <taxon>Lysobacterales</taxon>
        <taxon>Rhodanobacteraceae</taxon>
        <taxon>Rhodanobacter</taxon>
    </lineage>
</organism>
<dbReference type="EMBL" id="JBFOHK010000001">
    <property type="protein sequence ID" value="MEW9570730.1"/>
    <property type="molecule type" value="Genomic_DNA"/>
</dbReference>
<keyword evidence="1" id="KW-0732">Signal</keyword>
<evidence type="ECO:0000313" key="2">
    <source>
        <dbReference type="EMBL" id="MEW9570730.1"/>
    </source>
</evidence>
<comment type="caution">
    <text evidence="2">The sequence shown here is derived from an EMBL/GenBank/DDBJ whole genome shotgun (WGS) entry which is preliminary data.</text>
</comment>
<dbReference type="Proteomes" id="UP001556220">
    <property type="component" value="Unassembled WGS sequence"/>
</dbReference>
<proteinExistence type="predicted"/>
<protein>
    <submittedName>
        <fullName evidence="2">Uncharacterized protein</fullName>
    </submittedName>
</protein>